<dbReference type="EMBL" id="AJIL01000007">
    <property type="protein sequence ID" value="KNF05539.1"/>
    <property type="molecule type" value="Genomic_DNA"/>
</dbReference>
<gene>
    <name evidence="2" type="ORF">PSTG_01350</name>
</gene>
<dbReference type="AlphaFoldDB" id="A0A0L0W208"/>
<evidence type="ECO:0000313" key="2">
    <source>
        <dbReference type="EMBL" id="KNF05539.1"/>
    </source>
</evidence>
<dbReference type="PANTHER" id="PTHR33246">
    <property type="entry name" value="CCHC-TYPE DOMAIN-CONTAINING PROTEIN"/>
    <property type="match status" value="1"/>
</dbReference>
<dbReference type="Proteomes" id="UP000054564">
    <property type="component" value="Unassembled WGS sequence"/>
</dbReference>
<dbReference type="PANTHER" id="PTHR33246:SF51">
    <property type="entry name" value="MYB_SANT-LIKE DOMAIN-CONTAINING PROTEIN"/>
    <property type="match status" value="1"/>
</dbReference>
<sequence>MVCSGRGALRLLHWPMEKLVNTKVEGKDTHAHINHLAKYHKRLSALVTLEKPLTPDNVHITVLLSSIPADWIHCVSALMNQEGVKTETIVSALKNEVVCCESHGDIISISSTTATAPKQRASNQRSTQAQPNNRLPPAQTQTHLQP</sequence>
<evidence type="ECO:0000256" key="1">
    <source>
        <dbReference type="SAM" id="MobiDB-lite"/>
    </source>
</evidence>
<keyword evidence="3" id="KW-1185">Reference proteome</keyword>
<organism evidence="2 3">
    <name type="scientific">Puccinia striiformis f. sp. tritici PST-78</name>
    <dbReference type="NCBI Taxonomy" id="1165861"/>
    <lineage>
        <taxon>Eukaryota</taxon>
        <taxon>Fungi</taxon>
        <taxon>Dikarya</taxon>
        <taxon>Basidiomycota</taxon>
        <taxon>Pucciniomycotina</taxon>
        <taxon>Pucciniomycetes</taxon>
        <taxon>Pucciniales</taxon>
        <taxon>Pucciniaceae</taxon>
        <taxon>Puccinia</taxon>
    </lineage>
</organism>
<reference evidence="3" key="1">
    <citation type="submission" date="2014-03" db="EMBL/GenBank/DDBJ databases">
        <title>The Genome Sequence of Puccinia striiformis f. sp. tritici PST-78.</title>
        <authorList>
            <consortium name="The Broad Institute Genome Sequencing Platform"/>
            <person name="Cuomo C."/>
            <person name="Hulbert S."/>
            <person name="Chen X."/>
            <person name="Walker B."/>
            <person name="Young S.K."/>
            <person name="Zeng Q."/>
            <person name="Gargeya S."/>
            <person name="Fitzgerald M."/>
            <person name="Haas B."/>
            <person name="Abouelleil A."/>
            <person name="Alvarado L."/>
            <person name="Arachchi H.M."/>
            <person name="Berlin A.M."/>
            <person name="Chapman S.B."/>
            <person name="Goldberg J."/>
            <person name="Griggs A."/>
            <person name="Gujja S."/>
            <person name="Hansen M."/>
            <person name="Howarth C."/>
            <person name="Imamovic A."/>
            <person name="Larimer J."/>
            <person name="McCowan C."/>
            <person name="Montmayeur A."/>
            <person name="Murphy C."/>
            <person name="Neiman D."/>
            <person name="Pearson M."/>
            <person name="Priest M."/>
            <person name="Roberts A."/>
            <person name="Saif S."/>
            <person name="Shea T."/>
            <person name="Sisk P."/>
            <person name="Sykes S."/>
            <person name="Wortman J."/>
            <person name="Nusbaum C."/>
            <person name="Birren B."/>
        </authorList>
    </citation>
    <scope>NUCLEOTIDE SEQUENCE [LARGE SCALE GENOMIC DNA]</scope>
    <source>
        <strain evidence="3">race PST-78</strain>
    </source>
</reference>
<proteinExistence type="predicted"/>
<accession>A0A0L0W208</accession>
<name>A0A0L0W208_9BASI</name>
<evidence type="ECO:0000313" key="3">
    <source>
        <dbReference type="Proteomes" id="UP000054564"/>
    </source>
</evidence>
<dbReference type="OrthoDB" id="10465863at2759"/>
<protein>
    <submittedName>
        <fullName evidence="2">Uncharacterized protein</fullName>
    </submittedName>
</protein>
<comment type="caution">
    <text evidence="2">The sequence shown here is derived from an EMBL/GenBank/DDBJ whole genome shotgun (WGS) entry which is preliminary data.</text>
</comment>
<feature type="region of interest" description="Disordered" evidence="1">
    <location>
        <begin position="111"/>
        <end position="146"/>
    </location>
</feature>